<dbReference type="GO" id="GO:0016020">
    <property type="term" value="C:membrane"/>
    <property type="evidence" value="ECO:0007669"/>
    <property type="project" value="UniProtKB-SubCell"/>
</dbReference>
<evidence type="ECO:0000256" key="7">
    <source>
        <dbReference type="ARBA" id="ARBA00022801"/>
    </source>
</evidence>
<evidence type="ECO:0000313" key="15">
    <source>
        <dbReference type="Proteomes" id="UP000234456"/>
    </source>
</evidence>
<dbReference type="CDD" id="cd06160">
    <property type="entry name" value="S2P-M50_like_2"/>
    <property type="match status" value="1"/>
</dbReference>
<evidence type="ECO:0000256" key="11">
    <source>
        <dbReference type="ARBA" id="ARBA00023136"/>
    </source>
</evidence>
<keyword evidence="8" id="KW-0862">Zinc</keyword>
<evidence type="ECO:0000256" key="3">
    <source>
        <dbReference type="ARBA" id="ARBA00007931"/>
    </source>
</evidence>
<evidence type="ECO:0000256" key="4">
    <source>
        <dbReference type="ARBA" id="ARBA00022670"/>
    </source>
</evidence>
<dbReference type="InterPro" id="IPR008915">
    <property type="entry name" value="Peptidase_M50"/>
</dbReference>
<name>A0A2N4TP34_RALPI</name>
<evidence type="ECO:0000256" key="6">
    <source>
        <dbReference type="ARBA" id="ARBA00022723"/>
    </source>
</evidence>
<proteinExistence type="inferred from homology"/>
<dbReference type="RefSeq" id="WP_102066697.1">
    <property type="nucleotide sequence ID" value="NZ_PKQE01000004.1"/>
</dbReference>
<comment type="caution">
    <text evidence="14">The sequence shown here is derived from an EMBL/GenBank/DDBJ whole genome shotgun (WGS) entry which is preliminary data.</text>
</comment>
<evidence type="ECO:0000256" key="1">
    <source>
        <dbReference type="ARBA" id="ARBA00001947"/>
    </source>
</evidence>
<evidence type="ECO:0000259" key="13">
    <source>
        <dbReference type="Pfam" id="PF02163"/>
    </source>
</evidence>
<accession>A0A2N4TP34</accession>
<evidence type="ECO:0000313" key="14">
    <source>
        <dbReference type="EMBL" id="PLC41456.1"/>
    </source>
</evidence>
<comment type="similarity">
    <text evidence="3">Belongs to the peptidase M50B family.</text>
</comment>
<dbReference type="GO" id="GO:0006508">
    <property type="term" value="P:proteolysis"/>
    <property type="evidence" value="ECO:0007669"/>
    <property type="project" value="UniProtKB-KW"/>
</dbReference>
<dbReference type="OrthoDB" id="9781963at2"/>
<sequence>MAKLLILLFSGLKFGKLLTTGGTMLLSVAAYAFVFGWRYAVGFVVLLFIHEMGHFMAARQRGLAVGAPTFIPFVGAWIDLKEQPMDVETEAHIGLAGPVAGTVGAMLCYGLARYTDSPLLLALAYAGCFLNLFNLIPLSPFDGGRITAVLSPRIWFLGVPVLVALFIWRPSPILILIAVLAIPQLMKAWRYDPHAPENRAYYSISNESRLTYTVYYIGLVVFLAMMSHELHDMLGSVRA</sequence>
<feature type="transmembrane region" description="Helical" evidence="12">
    <location>
        <begin position="119"/>
        <end position="138"/>
    </location>
</feature>
<dbReference type="Pfam" id="PF02163">
    <property type="entry name" value="Peptidase_M50"/>
    <property type="match status" value="1"/>
</dbReference>
<dbReference type="GO" id="GO:0008237">
    <property type="term" value="F:metallopeptidase activity"/>
    <property type="evidence" value="ECO:0007669"/>
    <property type="project" value="UniProtKB-KW"/>
</dbReference>
<evidence type="ECO:0000256" key="5">
    <source>
        <dbReference type="ARBA" id="ARBA00022692"/>
    </source>
</evidence>
<keyword evidence="5 12" id="KW-0812">Transmembrane</keyword>
<evidence type="ECO:0000256" key="8">
    <source>
        <dbReference type="ARBA" id="ARBA00022833"/>
    </source>
</evidence>
<keyword evidence="6" id="KW-0479">Metal-binding</keyword>
<evidence type="ECO:0000256" key="10">
    <source>
        <dbReference type="ARBA" id="ARBA00023049"/>
    </source>
</evidence>
<evidence type="ECO:0000256" key="12">
    <source>
        <dbReference type="SAM" id="Phobius"/>
    </source>
</evidence>
<organism evidence="14 15">
    <name type="scientific">Ralstonia pickettii</name>
    <name type="common">Burkholderia pickettii</name>
    <dbReference type="NCBI Taxonomy" id="329"/>
    <lineage>
        <taxon>Bacteria</taxon>
        <taxon>Pseudomonadati</taxon>
        <taxon>Pseudomonadota</taxon>
        <taxon>Betaproteobacteria</taxon>
        <taxon>Burkholderiales</taxon>
        <taxon>Burkholderiaceae</taxon>
        <taxon>Ralstonia</taxon>
    </lineage>
</organism>
<reference evidence="14 15" key="1">
    <citation type="submission" date="2017-12" db="EMBL/GenBank/DDBJ databases">
        <title>Draft genome sequence of Ralstonia pickettii 52.</title>
        <authorList>
            <person name="Zheng B."/>
        </authorList>
    </citation>
    <scope>NUCLEOTIDE SEQUENCE [LARGE SCALE GENOMIC DNA]</scope>
    <source>
        <strain evidence="14 15">52</strain>
    </source>
</reference>
<dbReference type="EMBL" id="PKQE01000004">
    <property type="protein sequence ID" value="PLC41456.1"/>
    <property type="molecule type" value="Genomic_DNA"/>
</dbReference>
<feature type="transmembrane region" description="Helical" evidence="12">
    <location>
        <begin position="92"/>
        <end position="112"/>
    </location>
</feature>
<keyword evidence="11 12" id="KW-0472">Membrane</keyword>
<keyword evidence="7" id="KW-0378">Hydrolase</keyword>
<comment type="subcellular location">
    <subcellularLocation>
        <location evidence="2">Membrane</location>
        <topology evidence="2">Multi-pass membrane protein</topology>
    </subcellularLocation>
</comment>
<dbReference type="Proteomes" id="UP000234456">
    <property type="component" value="Unassembled WGS sequence"/>
</dbReference>
<keyword evidence="4 14" id="KW-0645">Protease</keyword>
<gene>
    <name evidence="14" type="ORF">C0Q88_17890</name>
</gene>
<keyword evidence="10" id="KW-0482">Metalloprotease</keyword>
<dbReference type="AlphaFoldDB" id="A0A2N4TP34"/>
<dbReference type="GO" id="GO:0046872">
    <property type="term" value="F:metal ion binding"/>
    <property type="evidence" value="ECO:0007669"/>
    <property type="project" value="UniProtKB-KW"/>
</dbReference>
<feature type="transmembrane region" description="Helical" evidence="12">
    <location>
        <begin position="29"/>
        <end position="50"/>
    </location>
</feature>
<dbReference type="PANTHER" id="PTHR39188:SF3">
    <property type="entry name" value="STAGE IV SPORULATION PROTEIN FB"/>
    <property type="match status" value="1"/>
</dbReference>
<keyword evidence="9 12" id="KW-1133">Transmembrane helix</keyword>
<feature type="domain" description="Peptidase M50" evidence="13">
    <location>
        <begin position="40"/>
        <end position="112"/>
    </location>
</feature>
<feature type="transmembrane region" description="Helical" evidence="12">
    <location>
        <begin position="210"/>
        <end position="228"/>
    </location>
</feature>
<protein>
    <submittedName>
        <fullName evidence="14">Site-2 protease family protein</fullName>
    </submittedName>
</protein>
<comment type="cofactor">
    <cofactor evidence="1">
        <name>Zn(2+)</name>
        <dbReference type="ChEBI" id="CHEBI:29105"/>
    </cofactor>
</comment>
<dbReference type="PANTHER" id="PTHR39188">
    <property type="entry name" value="MEMBRANE-ASSOCIATED ZINC METALLOPROTEASE M50B"/>
    <property type="match status" value="1"/>
</dbReference>
<evidence type="ECO:0000256" key="2">
    <source>
        <dbReference type="ARBA" id="ARBA00004141"/>
    </source>
</evidence>
<evidence type="ECO:0000256" key="9">
    <source>
        <dbReference type="ARBA" id="ARBA00022989"/>
    </source>
</evidence>
<feature type="transmembrane region" description="Helical" evidence="12">
    <location>
        <begin position="62"/>
        <end position="80"/>
    </location>
</feature>